<evidence type="ECO:0000256" key="1">
    <source>
        <dbReference type="SAM" id="MobiDB-lite"/>
    </source>
</evidence>
<dbReference type="GO" id="GO:1901096">
    <property type="term" value="P:regulation of autophagosome maturation"/>
    <property type="evidence" value="ECO:0007669"/>
    <property type="project" value="TreeGrafter"/>
</dbReference>
<proteinExistence type="predicted"/>
<dbReference type="Proteomes" id="UP001418222">
    <property type="component" value="Unassembled WGS sequence"/>
</dbReference>
<evidence type="ECO:0000313" key="3">
    <source>
        <dbReference type="EMBL" id="KAK8938461.1"/>
    </source>
</evidence>
<dbReference type="GO" id="GO:0005794">
    <property type="term" value="C:Golgi apparatus"/>
    <property type="evidence" value="ECO:0007669"/>
    <property type="project" value="TreeGrafter"/>
</dbReference>
<feature type="compositionally biased region" description="Polar residues" evidence="1">
    <location>
        <begin position="284"/>
        <end position="304"/>
    </location>
</feature>
<evidence type="ECO:0000313" key="4">
    <source>
        <dbReference type="Proteomes" id="UP001418222"/>
    </source>
</evidence>
<dbReference type="GO" id="GO:0016197">
    <property type="term" value="P:endosomal transport"/>
    <property type="evidence" value="ECO:0007669"/>
    <property type="project" value="TreeGrafter"/>
</dbReference>
<feature type="region of interest" description="Disordered" evidence="1">
    <location>
        <begin position="352"/>
        <end position="459"/>
    </location>
</feature>
<feature type="domain" description="FPL" evidence="2">
    <location>
        <begin position="44"/>
        <end position="78"/>
    </location>
</feature>
<dbReference type="PANTHER" id="PTHR21481">
    <property type="entry name" value="PROTEIN CLEC16A"/>
    <property type="match status" value="1"/>
</dbReference>
<name>A0AAP0BFW8_9ASPA</name>
<feature type="region of interest" description="Disordered" evidence="1">
    <location>
        <begin position="497"/>
        <end position="538"/>
    </location>
</feature>
<reference evidence="3 4" key="1">
    <citation type="journal article" date="2022" name="Nat. Plants">
        <title>Genomes of leafy and leafless Platanthera orchids illuminate the evolution of mycoheterotrophy.</title>
        <authorList>
            <person name="Li M.H."/>
            <person name="Liu K.W."/>
            <person name="Li Z."/>
            <person name="Lu H.C."/>
            <person name="Ye Q.L."/>
            <person name="Zhang D."/>
            <person name="Wang J.Y."/>
            <person name="Li Y.F."/>
            <person name="Zhong Z.M."/>
            <person name="Liu X."/>
            <person name="Yu X."/>
            <person name="Liu D.K."/>
            <person name="Tu X.D."/>
            <person name="Liu B."/>
            <person name="Hao Y."/>
            <person name="Liao X.Y."/>
            <person name="Jiang Y.T."/>
            <person name="Sun W.H."/>
            <person name="Chen J."/>
            <person name="Chen Y.Q."/>
            <person name="Ai Y."/>
            <person name="Zhai J.W."/>
            <person name="Wu S.S."/>
            <person name="Zhou Z."/>
            <person name="Hsiao Y.Y."/>
            <person name="Wu W.L."/>
            <person name="Chen Y.Y."/>
            <person name="Lin Y.F."/>
            <person name="Hsu J.L."/>
            <person name="Li C.Y."/>
            <person name="Wang Z.W."/>
            <person name="Zhao X."/>
            <person name="Zhong W.Y."/>
            <person name="Ma X.K."/>
            <person name="Ma L."/>
            <person name="Huang J."/>
            <person name="Chen G.Z."/>
            <person name="Huang M.Z."/>
            <person name="Huang L."/>
            <person name="Peng D.H."/>
            <person name="Luo Y.B."/>
            <person name="Zou S.Q."/>
            <person name="Chen S.P."/>
            <person name="Lan S."/>
            <person name="Tsai W.C."/>
            <person name="Van de Peer Y."/>
            <person name="Liu Z.J."/>
        </authorList>
    </citation>
    <scope>NUCLEOTIDE SEQUENCE [LARGE SCALE GENOMIC DNA]</scope>
    <source>
        <strain evidence="3">Lor287</strain>
    </source>
</reference>
<accession>A0AAP0BFW8</accession>
<feature type="compositionally biased region" description="Basic and acidic residues" evidence="1">
    <location>
        <begin position="444"/>
        <end position="459"/>
    </location>
</feature>
<dbReference type="InterPro" id="IPR019155">
    <property type="entry name" value="CLEC16A/TT9_N"/>
</dbReference>
<dbReference type="Pfam" id="PF09758">
    <property type="entry name" value="FPL"/>
    <property type="match status" value="1"/>
</dbReference>
<dbReference type="EMBL" id="JBBWWQ010000009">
    <property type="protein sequence ID" value="KAK8938461.1"/>
    <property type="molecule type" value="Genomic_DNA"/>
</dbReference>
<feature type="region of interest" description="Disordered" evidence="1">
    <location>
        <begin position="284"/>
        <end position="326"/>
    </location>
</feature>
<feature type="compositionally biased region" description="Low complexity" evidence="1">
    <location>
        <begin position="381"/>
        <end position="413"/>
    </location>
</feature>
<evidence type="ECO:0000259" key="2">
    <source>
        <dbReference type="Pfam" id="PF09758"/>
    </source>
</evidence>
<dbReference type="InterPro" id="IPR039272">
    <property type="entry name" value="CLEC16A/TT9"/>
</dbReference>
<dbReference type="GO" id="GO:0005770">
    <property type="term" value="C:late endosome"/>
    <property type="evidence" value="ECO:0007669"/>
    <property type="project" value="TreeGrafter"/>
</dbReference>
<organism evidence="3 4">
    <name type="scientific">Platanthera zijinensis</name>
    <dbReference type="NCBI Taxonomy" id="2320716"/>
    <lineage>
        <taxon>Eukaryota</taxon>
        <taxon>Viridiplantae</taxon>
        <taxon>Streptophyta</taxon>
        <taxon>Embryophyta</taxon>
        <taxon>Tracheophyta</taxon>
        <taxon>Spermatophyta</taxon>
        <taxon>Magnoliopsida</taxon>
        <taxon>Liliopsida</taxon>
        <taxon>Asparagales</taxon>
        <taxon>Orchidaceae</taxon>
        <taxon>Orchidoideae</taxon>
        <taxon>Orchideae</taxon>
        <taxon>Orchidinae</taxon>
        <taxon>Platanthera</taxon>
    </lineage>
</organism>
<keyword evidence="4" id="KW-1185">Reference proteome</keyword>
<dbReference type="PANTHER" id="PTHR21481:SF4">
    <property type="entry name" value="PROTEIN TRANSPARENT TESTA 9"/>
    <property type="match status" value="1"/>
</dbReference>
<feature type="compositionally biased region" description="Basic and acidic residues" evidence="1">
    <location>
        <begin position="1"/>
        <end position="17"/>
    </location>
</feature>
<feature type="region of interest" description="Disordered" evidence="1">
    <location>
        <begin position="1"/>
        <end position="37"/>
    </location>
</feature>
<dbReference type="AlphaFoldDB" id="A0AAP0BFW8"/>
<protein>
    <recommendedName>
        <fullName evidence="2">FPL domain-containing protein</fullName>
    </recommendedName>
</protein>
<sequence>MKEESPHPREKRGRPDFVPKSGQKRAGEASTTCKQEGKAHRSLDQVVSFPLYVEAIKFAFHDESMVRTAVRSLTLNVYHVGDEYVNKYVSSIPQSDYFSDLVKYFQKQCISLDDLVSKTIVNPDSEDAISSILSAVDEIEDNLYFFSDVISAGVPDFVRLITDNILQLLIFPSLLPSLGKQKTVNGTEISLTTSLYLLCCVLRIVKTKELASSIAAALFFTPSVFIPEVDTTADGNALEHQVSQTPEQDPFSCHSYTDSKQLQGACPLCRLDVQNNINDSLVSLRPQSSDSDQFQTESYDSANTIAKKRKARSKAMMSVPPAKAKDSNDIPYYILHDCPNSEPWMQYSKNQLKAMKKRRKLDKYEKGSSQYQPPPPPPPDSGSGSAPQAPASRQSSSQSYPRYYQRGQHQRGYQSRRGHYRGNQRGQRSYQREGQGHTDSTSARMKELAALDQLKKAREQGMDISNITTLSDQRKKELERYASRKFFNPEDYMKLHPEAVVPRPRSQTSLGAEDDRRSKKETLNPNREILFKKGTEKK</sequence>
<dbReference type="GO" id="GO:0007034">
    <property type="term" value="P:vacuolar transport"/>
    <property type="evidence" value="ECO:0007669"/>
    <property type="project" value="TreeGrafter"/>
</dbReference>
<feature type="compositionally biased region" description="Basic and acidic residues" evidence="1">
    <location>
        <begin position="529"/>
        <end position="538"/>
    </location>
</feature>
<gene>
    <name evidence="3" type="ORF">KSP39_PZI011184</name>
</gene>
<feature type="compositionally biased region" description="Basic and acidic residues" evidence="1">
    <location>
        <begin position="513"/>
        <end position="522"/>
    </location>
</feature>
<comment type="caution">
    <text evidence="3">The sequence shown here is derived from an EMBL/GenBank/DDBJ whole genome shotgun (WGS) entry which is preliminary data.</text>
</comment>